<reference evidence="4" key="1">
    <citation type="submission" date="2016-10" db="EMBL/GenBank/DDBJ databases">
        <authorList>
            <person name="Varghese N."/>
            <person name="Submissions S."/>
        </authorList>
    </citation>
    <scope>NUCLEOTIDE SEQUENCE [LARGE SCALE GENOMIC DNA]</scope>
    <source>
        <strain evidence="4">BL36</strain>
    </source>
</reference>
<sequence>MSMKTLALAAALSVAMAGAAIAQIPAGSGSAEGNMNNPGSVKSSSQKRMGGQTGMMGRRHMTRHRRHHMRRSRM</sequence>
<keyword evidence="4" id="KW-1185">Reference proteome</keyword>
<evidence type="ECO:0000313" key="4">
    <source>
        <dbReference type="Proteomes" id="UP000199048"/>
    </source>
</evidence>
<protein>
    <recommendedName>
        <fullName evidence="5">Pentapeptide MXKDX repeat protein</fullName>
    </recommendedName>
</protein>
<feature type="chain" id="PRO_5011693603" description="Pentapeptide MXKDX repeat protein" evidence="2">
    <location>
        <begin position="23"/>
        <end position="74"/>
    </location>
</feature>
<feature type="region of interest" description="Disordered" evidence="1">
    <location>
        <begin position="26"/>
        <end position="74"/>
    </location>
</feature>
<feature type="compositionally biased region" description="Basic residues" evidence="1">
    <location>
        <begin position="57"/>
        <end position="74"/>
    </location>
</feature>
<gene>
    <name evidence="3" type="ORF">SAMN05192568_11033</name>
</gene>
<proteinExistence type="predicted"/>
<accession>A0A1I4VIE8</accession>
<evidence type="ECO:0008006" key="5">
    <source>
        <dbReference type="Google" id="ProtNLM"/>
    </source>
</evidence>
<evidence type="ECO:0000313" key="3">
    <source>
        <dbReference type="EMBL" id="SFN00998.1"/>
    </source>
</evidence>
<evidence type="ECO:0000256" key="2">
    <source>
        <dbReference type="SAM" id="SignalP"/>
    </source>
</evidence>
<organism evidence="3 4">
    <name type="scientific">Methylobacterium pseudosasicola</name>
    <dbReference type="NCBI Taxonomy" id="582667"/>
    <lineage>
        <taxon>Bacteria</taxon>
        <taxon>Pseudomonadati</taxon>
        <taxon>Pseudomonadota</taxon>
        <taxon>Alphaproteobacteria</taxon>
        <taxon>Hyphomicrobiales</taxon>
        <taxon>Methylobacteriaceae</taxon>
        <taxon>Methylobacterium</taxon>
    </lineage>
</organism>
<name>A0A1I4VIE8_9HYPH</name>
<dbReference type="EMBL" id="FOTK01000103">
    <property type="protein sequence ID" value="SFN00998.1"/>
    <property type="molecule type" value="Genomic_DNA"/>
</dbReference>
<keyword evidence="2" id="KW-0732">Signal</keyword>
<dbReference type="Proteomes" id="UP000199048">
    <property type="component" value="Unassembled WGS sequence"/>
</dbReference>
<dbReference type="AlphaFoldDB" id="A0A1I4VIE8"/>
<dbReference type="RefSeq" id="WP_092047553.1">
    <property type="nucleotide sequence ID" value="NZ_FOTK01000103.1"/>
</dbReference>
<feature type="compositionally biased region" description="Polar residues" evidence="1">
    <location>
        <begin position="33"/>
        <end position="47"/>
    </location>
</feature>
<feature type="signal peptide" evidence="2">
    <location>
        <begin position="1"/>
        <end position="22"/>
    </location>
</feature>
<evidence type="ECO:0000256" key="1">
    <source>
        <dbReference type="SAM" id="MobiDB-lite"/>
    </source>
</evidence>